<gene>
    <name evidence="2" type="ORF">OO014_05400</name>
</gene>
<dbReference type="Proteomes" id="UP001150259">
    <property type="component" value="Unassembled WGS sequence"/>
</dbReference>
<protein>
    <submittedName>
        <fullName evidence="2">DinB family protein</fullName>
    </submittedName>
</protein>
<dbReference type="Pfam" id="PF12867">
    <property type="entry name" value="DinB_2"/>
    <property type="match status" value="1"/>
</dbReference>
<dbReference type="InterPro" id="IPR034660">
    <property type="entry name" value="DinB/YfiT-like"/>
</dbReference>
<organism evidence="2 3">
    <name type="scientific">Intrasporangium calvum</name>
    <dbReference type="NCBI Taxonomy" id="53358"/>
    <lineage>
        <taxon>Bacteria</taxon>
        <taxon>Bacillati</taxon>
        <taxon>Actinomycetota</taxon>
        <taxon>Actinomycetes</taxon>
        <taxon>Micrococcales</taxon>
        <taxon>Intrasporangiaceae</taxon>
        <taxon>Intrasporangium</taxon>
    </lineage>
</organism>
<evidence type="ECO:0000313" key="2">
    <source>
        <dbReference type="EMBL" id="MDC5696684.1"/>
    </source>
</evidence>
<comment type="caution">
    <text evidence="2">The sequence shown here is derived from an EMBL/GenBank/DDBJ whole genome shotgun (WGS) entry which is preliminary data.</text>
</comment>
<reference evidence="2 3" key="1">
    <citation type="submission" date="2022-11" db="EMBL/GenBank/DDBJ databases">
        <title>Anaerobic phenanthrene biodegradation by a DNRA strain PheN6.</title>
        <authorList>
            <person name="Zhang Z."/>
        </authorList>
    </citation>
    <scope>NUCLEOTIDE SEQUENCE [LARGE SCALE GENOMIC DNA]</scope>
    <source>
        <strain evidence="2 3">PheN6</strain>
    </source>
</reference>
<accession>A0ABT5GEY6</accession>
<dbReference type="SUPFAM" id="SSF109854">
    <property type="entry name" value="DinB/YfiT-like putative metalloenzymes"/>
    <property type="match status" value="1"/>
</dbReference>
<feature type="domain" description="DinB-like" evidence="1">
    <location>
        <begin position="55"/>
        <end position="181"/>
    </location>
</feature>
<dbReference type="Gene3D" id="1.20.120.450">
    <property type="entry name" value="dinb family like domain"/>
    <property type="match status" value="1"/>
</dbReference>
<keyword evidence="3" id="KW-1185">Reference proteome</keyword>
<proteinExistence type="predicted"/>
<dbReference type="RefSeq" id="WP_272461260.1">
    <property type="nucleotide sequence ID" value="NZ_JAPFQL010000015.1"/>
</dbReference>
<evidence type="ECO:0000259" key="1">
    <source>
        <dbReference type="Pfam" id="PF12867"/>
    </source>
</evidence>
<name>A0ABT5GEY6_9MICO</name>
<dbReference type="EMBL" id="JAPFQL010000015">
    <property type="protein sequence ID" value="MDC5696684.1"/>
    <property type="molecule type" value="Genomic_DNA"/>
</dbReference>
<sequence>MSDARLQPTDPGPATPDTADWTWVLARPCRDCGFDPEDVSADGVPEILLDARTRYLRVLERDDAGVRPAEGVWSPVEYCAHVRDVCDVMSARLEQILAGGGEKVQFANWDQDAAAQEKAYWRSDPAVLRGELEVAFDAAAATYARPTPSQWSWPGLRSNGSAFTVDTLGRYFVHDVLHHLWDVRG</sequence>
<dbReference type="InterPro" id="IPR024775">
    <property type="entry name" value="DinB-like"/>
</dbReference>
<evidence type="ECO:0000313" key="3">
    <source>
        <dbReference type="Proteomes" id="UP001150259"/>
    </source>
</evidence>